<keyword evidence="2" id="KW-1185">Reference proteome</keyword>
<organism evidence="2 3">
    <name type="scientific">Parascaris equorum</name>
    <name type="common">Equine roundworm</name>
    <dbReference type="NCBI Taxonomy" id="6256"/>
    <lineage>
        <taxon>Eukaryota</taxon>
        <taxon>Metazoa</taxon>
        <taxon>Ecdysozoa</taxon>
        <taxon>Nematoda</taxon>
        <taxon>Chromadorea</taxon>
        <taxon>Rhabditida</taxon>
        <taxon>Spirurina</taxon>
        <taxon>Ascaridomorpha</taxon>
        <taxon>Ascaridoidea</taxon>
        <taxon>Ascarididae</taxon>
        <taxon>Parascaris</taxon>
    </lineage>
</organism>
<name>A0A914RBV5_PAREQ</name>
<dbReference type="PROSITE" id="PS50190">
    <property type="entry name" value="SEC7"/>
    <property type="match status" value="1"/>
</dbReference>
<dbReference type="GO" id="GO:0005085">
    <property type="term" value="F:guanyl-nucleotide exchange factor activity"/>
    <property type="evidence" value="ECO:0007669"/>
    <property type="project" value="InterPro"/>
</dbReference>
<dbReference type="GO" id="GO:0032012">
    <property type="term" value="P:regulation of ARF protein signal transduction"/>
    <property type="evidence" value="ECO:0007669"/>
    <property type="project" value="InterPro"/>
</dbReference>
<dbReference type="SUPFAM" id="SSF48425">
    <property type="entry name" value="Sec7 domain"/>
    <property type="match status" value="1"/>
</dbReference>
<evidence type="ECO:0000313" key="2">
    <source>
        <dbReference type="Proteomes" id="UP000887564"/>
    </source>
</evidence>
<dbReference type="WBParaSite" id="PEQ_0000397301-mRNA-1">
    <property type="protein sequence ID" value="PEQ_0000397301-mRNA-1"/>
    <property type="gene ID" value="PEQ_0000397301"/>
</dbReference>
<accession>A0A914RBV5</accession>
<evidence type="ECO:0000259" key="1">
    <source>
        <dbReference type="PROSITE" id="PS50190"/>
    </source>
</evidence>
<dbReference type="AlphaFoldDB" id="A0A914RBV5"/>
<feature type="domain" description="SEC7" evidence="1">
    <location>
        <begin position="89"/>
        <end position="210"/>
    </location>
</feature>
<evidence type="ECO:0000313" key="3">
    <source>
        <dbReference type="WBParaSite" id="PEQ_0000397301-mRNA-1"/>
    </source>
</evidence>
<protein>
    <submittedName>
        <fullName evidence="3">SEC7 domain-containing protein</fullName>
    </submittedName>
</protein>
<dbReference type="PANTHER" id="PTHR10663:SF388">
    <property type="entry name" value="GOLGI-SPECIFIC BREFELDIN A-RESISTANCE GUANINE NUCLEOTIDE EXCHANGE FACTOR 1"/>
    <property type="match status" value="1"/>
</dbReference>
<dbReference type="Gene3D" id="1.10.220.20">
    <property type="match status" value="1"/>
</dbReference>
<proteinExistence type="predicted"/>
<sequence length="210" mass="24118">MFLATASYSSYHAPFPSLFLFSPFLIKNTNLGSLSSFFESQLRCAFRWYFSLVSEVDDETCALLESLLPASAVRANRMAPSKKLPSIGEVIERKKQKRIITEGTDLFNQDPKKGVEFLKEKGILKTPLDPVDVVAWLRENPRLDKKRIADYICRCFIIFLSSLTRRLVEKSDWSSVESFYVKDFHIILSEVAHASRNLMLAEKKTYAIIY</sequence>
<dbReference type="InterPro" id="IPR035999">
    <property type="entry name" value="Sec7_dom_sf"/>
</dbReference>
<dbReference type="Proteomes" id="UP000887564">
    <property type="component" value="Unplaced"/>
</dbReference>
<dbReference type="InterPro" id="IPR000904">
    <property type="entry name" value="Sec7_dom"/>
</dbReference>
<reference evidence="3" key="1">
    <citation type="submission" date="2022-11" db="UniProtKB">
        <authorList>
            <consortium name="WormBaseParasite"/>
        </authorList>
    </citation>
    <scope>IDENTIFICATION</scope>
</reference>
<dbReference type="PANTHER" id="PTHR10663">
    <property type="entry name" value="GUANYL-NUCLEOTIDE EXCHANGE FACTOR"/>
    <property type="match status" value="1"/>
</dbReference>
<dbReference type="Pfam" id="PF01369">
    <property type="entry name" value="Sec7"/>
    <property type="match status" value="1"/>
</dbReference>